<evidence type="ECO:0000313" key="2">
    <source>
        <dbReference type="Proteomes" id="UP000001505"/>
    </source>
</evidence>
<dbReference type="KEGG" id="wch:wcw_0767"/>
<dbReference type="EMBL" id="CP001928">
    <property type="protein sequence ID" value="ADI38134.1"/>
    <property type="molecule type" value="Genomic_DNA"/>
</dbReference>
<keyword evidence="2" id="KW-1185">Reference proteome</keyword>
<organism evidence="1 2">
    <name type="scientific">Waddlia chondrophila (strain ATCC VR-1470 / WSU 86-1044)</name>
    <dbReference type="NCBI Taxonomy" id="716544"/>
    <lineage>
        <taxon>Bacteria</taxon>
        <taxon>Pseudomonadati</taxon>
        <taxon>Chlamydiota</taxon>
        <taxon>Chlamydiia</taxon>
        <taxon>Parachlamydiales</taxon>
        <taxon>Waddliaceae</taxon>
        <taxon>Waddlia</taxon>
    </lineage>
</organism>
<evidence type="ECO:0000313" key="1">
    <source>
        <dbReference type="EMBL" id="ADI38134.1"/>
    </source>
</evidence>
<dbReference type="Proteomes" id="UP000001505">
    <property type="component" value="Chromosome"/>
</dbReference>
<sequence>MCRQYSNLEKGSKIFSFLYFNFSNNKRYIDWLKIS</sequence>
<proteinExistence type="predicted"/>
<protein>
    <submittedName>
        <fullName evidence="1">Uncharacterized protein</fullName>
    </submittedName>
</protein>
<dbReference type="AlphaFoldDB" id="D6YVH3"/>
<dbReference type="STRING" id="716544.wcw_0767"/>
<reference evidence="1 2" key="1">
    <citation type="journal article" date="2010" name="PLoS ONE">
        <title>The Waddlia genome: a window into chlamydial biology.</title>
        <authorList>
            <person name="Bertelli C."/>
            <person name="Collyn F."/>
            <person name="Croxatto A."/>
            <person name="Ruckert C."/>
            <person name="Polkinghorne A."/>
            <person name="Kebbi-Beghdadi C."/>
            <person name="Goesmann A."/>
            <person name="Vaughan L."/>
            <person name="Greub G."/>
        </authorList>
    </citation>
    <scope>NUCLEOTIDE SEQUENCE [LARGE SCALE GENOMIC DNA]</scope>
    <source>
        <strain evidence="2">ATCC VR-1470 / WSU 86-1044</strain>
    </source>
</reference>
<gene>
    <name evidence="1" type="ordered locus">wcw_0767</name>
</gene>
<accession>D6YVH3</accession>
<name>D6YVH3_WADCW</name>
<dbReference type="HOGENOM" id="CLU_3368047_0_0_0"/>